<dbReference type="SUPFAM" id="SSF56059">
    <property type="entry name" value="Glutathione synthetase ATP-binding domain-like"/>
    <property type="match status" value="1"/>
</dbReference>
<dbReference type="InterPro" id="IPR025841">
    <property type="entry name" value="CP_ATPgrasp_2"/>
</dbReference>
<organism evidence="3 4">
    <name type="scientific">Chondromyces apiculatus DSM 436</name>
    <dbReference type="NCBI Taxonomy" id="1192034"/>
    <lineage>
        <taxon>Bacteria</taxon>
        <taxon>Pseudomonadati</taxon>
        <taxon>Myxococcota</taxon>
        <taxon>Polyangia</taxon>
        <taxon>Polyangiales</taxon>
        <taxon>Polyangiaceae</taxon>
        <taxon>Chondromyces</taxon>
    </lineage>
</organism>
<feature type="domain" description="Circularly permuted ATP-grasp type 2" evidence="2">
    <location>
        <begin position="97"/>
        <end position="475"/>
    </location>
</feature>
<gene>
    <name evidence="3" type="ORF">CAP_0656</name>
</gene>
<dbReference type="EMBL" id="ASRX01000011">
    <property type="protein sequence ID" value="EYF07177.1"/>
    <property type="molecule type" value="Genomic_DNA"/>
</dbReference>
<dbReference type="Pfam" id="PF14403">
    <property type="entry name" value="CP_ATPgrasp_2"/>
    <property type="match status" value="1"/>
</dbReference>
<dbReference type="PANTHER" id="PTHR34595:SF7">
    <property type="entry name" value="SLL1039 PROTEIN"/>
    <property type="match status" value="1"/>
</dbReference>
<dbReference type="InterPro" id="IPR051680">
    <property type="entry name" value="ATP-dep_Glu-Cys_Ligase-2"/>
</dbReference>
<feature type="region of interest" description="Disordered" evidence="1">
    <location>
        <begin position="483"/>
        <end position="505"/>
    </location>
</feature>
<dbReference type="STRING" id="1192034.CAP_0656"/>
<feature type="compositionally biased region" description="Basic and acidic residues" evidence="1">
    <location>
        <begin position="495"/>
        <end position="505"/>
    </location>
</feature>
<dbReference type="PANTHER" id="PTHR34595">
    <property type="entry name" value="BLR5612 PROTEIN"/>
    <property type="match status" value="1"/>
</dbReference>
<dbReference type="Gene3D" id="3.40.50.11290">
    <property type="match status" value="1"/>
</dbReference>
<proteinExistence type="predicted"/>
<dbReference type="Gene3D" id="3.30.1490.270">
    <property type="match status" value="1"/>
</dbReference>
<sequence>MFQGYNALPGAYDELFLSDGTPRPEFRRVVEILAAMSGKEFAHAQQLAELALLNQGVTFSVYADGRGKSASGVADDTRGDGGKGGQLEKIFPFCLIPRLIAASDWNHLDRGITQRVRALSLFLDDVYGDQRILAEGLIPRELVLGAAHYLPRLQGLRPPGGVRIHIAGIDLIRDPQGGFRVLEDNLRTPSGVSYVLENRLITKRAVPHLLDQSRVHRVDDYPSRLAETLRSVSPAPASTTSAVLLTPGPYNSAYFEHSFLARTMGLELVQAADLFVDQDCVFVRTTRGPRRVHVIYRRTDEAFLDPEVFRPDSMLGVPGLMRAYAAGNVTLANAPGNGVADDKAVYAFVPAMVRYYLGEEPILQQVPTWVCARDDDRRYVLDHLHELVVKAVDEAGGYGMLMGPESTAIERDEFRARIEQAPRRYIAQPRIELSAAPTWDPAGAQTSPRRVDLRPYVLTGRDGPWVLPGGLTRVALRPGSYVVNSSQGGGSKDTWVLKDAPEGRP</sequence>
<dbReference type="AlphaFoldDB" id="A0A017TE32"/>
<evidence type="ECO:0000259" key="2">
    <source>
        <dbReference type="Pfam" id="PF14403"/>
    </source>
</evidence>
<dbReference type="InterPro" id="IPR016450">
    <property type="entry name" value="UCP005522"/>
</dbReference>
<dbReference type="eggNOG" id="COG2308">
    <property type="taxonomic scope" value="Bacteria"/>
</dbReference>
<evidence type="ECO:0000313" key="3">
    <source>
        <dbReference type="EMBL" id="EYF07177.1"/>
    </source>
</evidence>
<protein>
    <recommendedName>
        <fullName evidence="2">Circularly permuted ATP-grasp type 2 domain-containing protein</fullName>
    </recommendedName>
</protein>
<comment type="caution">
    <text evidence="3">The sequence shown here is derived from an EMBL/GenBank/DDBJ whole genome shotgun (WGS) entry which is preliminary data.</text>
</comment>
<keyword evidence="4" id="KW-1185">Reference proteome</keyword>
<evidence type="ECO:0000313" key="4">
    <source>
        <dbReference type="Proteomes" id="UP000019678"/>
    </source>
</evidence>
<dbReference type="PIRSF" id="PIRSF005522">
    <property type="entry name" value="UCP005522"/>
    <property type="match status" value="1"/>
</dbReference>
<evidence type="ECO:0000256" key="1">
    <source>
        <dbReference type="SAM" id="MobiDB-lite"/>
    </source>
</evidence>
<dbReference type="Proteomes" id="UP000019678">
    <property type="component" value="Unassembled WGS sequence"/>
</dbReference>
<reference evidence="3 4" key="1">
    <citation type="submission" date="2013-05" db="EMBL/GenBank/DDBJ databases">
        <title>Genome assembly of Chondromyces apiculatus DSM 436.</title>
        <authorList>
            <person name="Sharma G."/>
            <person name="Khatri I."/>
            <person name="Kaur C."/>
            <person name="Mayilraj S."/>
            <person name="Subramanian S."/>
        </authorList>
    </citation>
    <scope>NUCLEOTIDE SEQUENCE [LARGE SCALE GENOMIC DNA]</scope>
    <source>
        <strain evidence="3 4">DSM 436</strain>
    </source>
</reference>
<accession>A0A017TE32</accession>
<name>A0A017TE32_9BACT</name>